<name>A0ABS1R679_9SPHI</name>
<gene>
    <name evidence="1" type="ORF">JKG61_14820</name>
</gene>
<reference evidence="1 2" key="1">
    <citation type="submission" date="2021-01" db="EMBL/GenBank/DDBJ databases">
        <title>C459-1 draft genome sequence.</title>
        <authorList>
            <person name="Zhang X.-F."/>
        </authorList>
    </citation>
    <scope>NUCLEOTIDE SEQUENCE [LARGE SCALE GENOMIC DNA]</scope>
    <source>
        <strain evidence="2">C459-1</strain>
    </source>
</reference>
<sequence length="71" mass="8470">MKKLKALEEKSSDKSLPQQMKYETFICLMQDWFAMPEELSVCVVKKHIAYYNTGYNFTLLKNNFRPPRFEA</sequence>
<evidence type="ECO:0000313" key="2">
    <source>
        <dbReference type="Proteomes" id="UP000625283"/>
    </source>
</evidence>
<keyword evidence="2" id="KW-1185">Reference proteome</keyword>
<evidence type="ECO:0000313" key="1">
    <source>
        <dbReference type="EMBL" id="MBL1410025.1"/>
    </source>
</evidence>
<proteinExistence type="predicted"/>
<comment type="caution">
    <text evidence="1">The sequence shown here is derived from an EMBL/GenBank/DDBJ whole genome shotgun (WGS) entry which is preliminary data.</text>
</comment>
<accession>A0ABS1R679</accession>
<dbReference type="Proteomes" id="UP000625283">
    <property type="component" value="Unassembled WGS sequence"/>
</dbReference>
<dbReference type="RefSeq" id="WP_202103734.1">
    <property type="nucleotide sequence ID" value="NZ_JAERTY010000008.1"/>
</dbReference>
<dbReference type="EMBL" id="JAERTY010000008">
    <property type="protein sequence ID" value="MBL1410025.1"/>
    <property type="molecule type" value="Genomic_DNA"/>
</dbReference>
<protein>
    <recommendedName>
        <fullName evidence="3">Transposase</fullName>
    </recommendedName>
</protein>
<organism evidence="1 2">
    <name type="scientific">Sphingobacterium faecale</name>
    <dbReference type="NCBI Taxonomy" id="2803775"/>
    <lineage>
        <taxon>Bacteria</taxon>
        <taxon>Pseudomonadati</taxon>
        <taxon>Bacteroidota</taxon>
        <taxon>Sphingobacteriia</taxon>
        <taxon>Sphingobacteriales</taxon>
        <taxon>Sphingobacteriaceae</taxon>
        <taxon>Sphingobacterium</taxon>
    </lineage>
</organism>
<evidence type="ECO:0008006" key="3">
    <source>
        <dbReference type="Google" id="ProtNLM"/>
    </source>
</evidence>